<protein>
    <submittedName>
        <fullName evidence="1">Uncharacterized protein</fullName>
    </submittedName>
</protein>
<proteinExistence type="predicted"/>
<dbReference type="AlphaFoldDB" id="A0A8S0T9M5"/>
<evidence type="ECO:0000313" key="2">
    <source>
        <dbReference type="Proteomes" id="UP000594638"/>
    </source>
</evidence>
<sequence>MQALFGTLPNLVRDSTRFSIKRRKHGVQAVLKVFQDSFWVMVYRPCPGRVLATAGMEPNVAGKRPEHCLHTVPTNCLEMPENKVVSLPQPGRVPDVACTGCPQTA</sequence>
<accession>A0A8S0T9M5</accession>
<comment type="caution">
    <text evidence="1">The sequence shown here is derived from an EMBL/GenBank/DDBJ whole genome shotgun (WGS) entry which is preliminary data.</text>
</comment>
<evidence type="ECO:0000313" key="1">
    <source>
        <dbReference type="EMBL" id="CAA3001843.1"/>
    </source>
</evidence>
<dbReference type="Gramene" id="OE9A067556T1">
    <property type="protein sequence ID" value="OE9A067556C1"/>
    <property type="gene ID" value="OE9A067556"/>
</dbReference>
<keyword evidence="2" id="KW-1185">Reference proteome</keyword>
<dbReference type="EMBL" id="CACTIH010005785">
    <property type="protein sequence ID" value="CAA3001843.1"/>
    <property type="molecule type" value="Genomic_DNA"/>
</dbReference>
<reference evidence="1 2" key="1">
    <citation type="submission" date="2019-12" db="EMBL/GenBank/DDBJ databases">
        <authorList>
            <person name="Alioto T."/>
            <person name="Alioto T."/>
            <person name="Gomez Garrido J."/>
        </authorList>
    </citation>
    <scope>NUCLEOTIDE SEQUENCE [LARGE SCALE GENOMIC DNA]</scope>
</reference>
<dbReference type="Proteomes" id="UP000594638">
    <property type="component" value="Unassembled WGS sequence"/>
</dbReference>
<gene>
    <name evidence="1" type="ORF">OLEA9_A067556</name>
</gene>
<name>A0A8S0T9M5_OLEEU</name>
<organism evidence="1 2">
    <name type="scientific">Olea europaea subsp. europaea</name>
    <dbReference type="NCBI Taxonomy" id="158383"/>
    <lineage>
        <taxon>Eukaryota</taxon>
        <taxon>Viridiplantae</taxon>
        <taxon>Streptophyta</taxon>
        <taxon>Embryophyta</taxon>
        <taxon>Tracheophyta</taxon>
        <taxon>Spermatophyta</taxon>
        <taxon>Magnoliopsida</taxon>
        <taxon>eudicotyledons</taxon>
        <taxon>Gunneridae</taxon>
        <taxon>Pentapetalae</taxon>
        <taxon>asterids</taxon>
        <taxon>lamiids</taxon>
        <taxon>Lamiales</taxon>
        <taxon>Oleaceae</taxon>
        <taxon>Oleeae</taxon>
        <taxon>Olea</taxon>
    </lineage>
</organism>